<keyword evidence="10" id="KW-1185">Reference proteome</keyword>
<feature type="transmembrane region" description="Helical" evidence="7">
    <location>
        <begin position="114"/>
        <end position="135"/>
    </location>
</feature>
<keyword evidence="5 7" id="KW-1133">Transmembrane helix</keyword>
<keyword evidence="6 7" id="KW-0472">Membrane</keyword>
<dbReference type="InterPro" id="IPR005115">
    <property type="entry name" value="Gly_transporter"/>
</dbReference>
<evidence type="ECO:0000256" key="1">
    <source>
        <dbReference type="ARBA" id="ARBA00004651"/>
    </source>
</evidence>
<evidence type="ECO:0000256" key="4">
    <source>
        <dbReference type="ARBA" id="ARBA00022692"/>
    </source>
</evidence>
<keyword evidence="3" id="KW-1003">Cell membrane</keyword>
<feature type="domain" description="Glycine transporter" evidence="8">
    <location>
        <begin position="4"/>
        <end position="77"/>
    </location>
</feature>
<dbReference type="Proteomes" id="UP000029443">
    <property type="component" value="Unassembled WGS sequence"/>
</dbReference>
<protein>
    <recommendedName>
        <fullName evidence="8">Glycine transporter domain-containing protein</fullName>
    </recommendedName>
</protein>
<dbReference type="Pfam" id="PF03458">
    <property type="entry name" value="Gly_transporter"/>
    <property type="match status" value="2"/>
</dbReference>
<accession>A0ABR4W9Y9</accession>
<feature type="domain" description="Glycine transporter" evidence="8">
    <location>
        <begin position="90"/>
        <end position="162"/>
    </location>
</feature>
<name>A0ABR4W9Y9_9GAMM</name>
<dbReference type="RefSeq" id="WP_035250505.1">
    <property type="nucleotide sequence ID" value="NZ_ARXU01000018.1"/>
</dbReference>
<dbReference type="PANTHER" id="PTHR30506:SF3">
    <property type="entry name" value="UPF0126 INNER MEMBRANE PROTEIN YADS-RELATED"/>
    <property type="match status" value="1"/>
</dbReference>
<comment type="subcellular location">
    <subcellularLocation>
        <location evidence="1">Cell membrane</location>
        <topology evidence="1">Multi-pass membrane protein</topology>
    </subcellularLocation>
</comment>
<evidence type="ECO:0000313" key="10">
    <source>
        <dbReference type="Proteomes" id="UP000029443"/>
    </source>
</evidence>
<sequence length="204" mass="22252">MLLTLYLIGITAEAMTGALAAGRLRMDLFGVVMVACVTAMGGGSIRDVLLGHYPLVWVAHPEYLALTAMAALVTTWVAPLMRRLRMLFLILDAMGLMVFTVIGVKVALDMGLAAPVAILSGLITGIFGGVIRDLLCNRVPLVFQKELYAVVSLGAACLYLLLLHWQSPVWLATAVTLAAGFMVRLLAIRYQWHLPRFHYNVPED</sequence>
<comment type="caution">
    <text evidence="9">The sequence shown here is derived from an EMBL/GenBank/DDBJ whole genome shotgun (WGS) entry which is preliminary data.</text>
</comment>
<feature type="transmembrane region" description="Helical" evidence="7">
    <location>
        <begin position="169"/>
        <end position="187"/>
    </location>
</feature>
<feature type="transmembrane region" description="Helical" evidence="7">
    <location>
        <begin position="147"/>
        <end position="163"/>
    </location>
</feature>
<evidence type="ECO:0000256" key="5">
    <source>
        <dbReference type="ARBA" id="ARBA00022989"/>
    </source>
</evidence>
<reference evidence="9 10" key="1">
    <citation type="submission" date="2012-09" db="EMBL/GenBank/DDBJ databases">
        <title>Genome Sequence of alkane-degrading Bacterium Alcanivorax jadensis T9.</title>
        <authorList>
            <person name="Lai Q."/>
            <person name="Shao Z."/>
        </authorList>
    </citation>
    <scope>NUCLEOTIDE SEQUENCE [LARGE SCALE GENOMIC DNA]</scope>
    <source>
        <strain evidence="9 10">T9</strain>
    </source>
</reference>
<dbReference type="EMBL" id="ARXU01000018">
    <property type="protein sequence ID" value="KGD59806.1"/>
    <property type="molecule type" value="Genomic_DNA"/>
</dbReference>
<evidence type="ECO:0000256" key="6">
    <source>
        <dbReference type="ARBA" id="ARBA00023136"/>
    </source>
</evidence>
<comment type="similarity">
    <text evidence="2">Belongs to the UPF0126 family.</text>
</comment>
<proteinExistence type="inferred from homology"/>
<gene>
    <name evidence="9" type="ORF">T9A_03188</name>
</gene>
<evidence type="ECO:0000256" key="3">
    <source>
        <dbReference type="ARBA" id="ARBA00022475"/>
    </source>
</evidence>
<evidence type="ECO:0000313" key="9">
    <source>
        <dbReference type="EMBL" id="KGD59806.1"/>
    </source>
</evidence>
<feature type="transmembrane region" description="Helical" evidence="7">
    <location>
        <begin position="87"/>
        <end position="108"/>
    </location>
</feature>
<feature type="transmembrane region" description="Helical" evidence="7">
    <location>
        <begin position="63"/>
        <end position="80"/>
    </location>
</feature>
<dbReference type="PANTHER" id="PTHR30506">
    <property type="entry name" value="INNER MEMBRANE PROTEIN"/>
    <property type="match status" value="1"/>
</dbReference>
<keyword evidence="4 7" id="KW-0812">Transmembrane</keyword>
<evidence type="ECO:0000259" key="8">
    <source>
        <dbReference type="Pfam" id="PF03458"/>
    </source>
</evidence>
<organism evidence="9 10">
    <name type="scientific">Alcanivorax jadensis T9</name>
    <dbReference type="NCBI Taxonomy" id="1177181"/>
    <lineage>
        <taxon>Bacteria</taxon>
        <taxon>Pseudomonadati</taxon>
        <taxon>Pseudomonadota</taxon>
        <taxon>Gammaproteobacteria</taxon>
        <taxon>Oceanospirillales</taxon>
        <taxon>Alcanivoracaceae</taxon>
        <taxon>Alcanivorax</taxon>
    </lineage>
</organism>
<evidence type="ECO:0000256" key="7">
    <source>
        <dbReference type="SAM" id="Phobius"/>
    </source>
</evidence>
<evidence type="ECO:0000256" key="2">
    <source>
        <dbReference type="ARBA" id="ARBA00008193"/>
    </source>
</evidence>